<evidence type="ECO:0000313" key="2">
    <source>
        <dbReference type="EMBL" id="MBE6512254.1"/>
    </source>
</evidence>
<accession>A0A8T3VL68</accession>
<gene>
    <name evidence="2" type="ORF">E7Z75_03745</name>
</gene>
<name>A0A8T3VL68_METOL</name>
<dbReference type="EMBL" id="SUTG01000012">
    <property type="protein sequence ID" value="MBE6512254.1"/>
    <property type="molecule type" value="Genomic_DNA"/>
</dbReference>
<dbReference type="AlphaFoldDB" id="A0A8T3VL68"/>
<comment type="caution">
    <text evidence="2">The sequence shown here is derived from an EMBL/GenBank/DDBJ whole genome shotgun (WGS) entry which is preliminary data.</text>
</comment>
<feature type="transmembrane region" description="Helical" evidence="1">
    <location>
        <begin position="52"/>
        <end position="72"/>
    </location>
</feature>
<dbReference type="Pfam" id="PF09882">
    <property type="entry name" value="EhaC"/>
    <property type="match status" value="1"/>
</dbReference>
<sequence>MFIEIIGVIAILMALRAVITKDRAEKLLYINVIGFCVSALIALYIQTPFGLVLAATFFISSTIGANAIAYSLKDLEDEITYDRDMEEHKEN</sequence>
<reference evidence="2" key="1">
    <citation type="submission" date="2019-04" db="EMBL/GenBank/DDBJ databases">
        <title>Evolution of Biomass-Degrading Anaerobic Consortia Revealed by Metagenomics.</title>
        <authorList>
            <person name="Peng X."/>
        </authorList>
    </citation>
    <scope>NUCLEOTIDE SEQUENCE</scope>
    <source>
        <strain evidence="2">SIG14</strain>
    </source>
</reference>
<keyword evidence="1" id="KW-1133">Transmembrane helix</keyword>
<feature type="transmembrane region" description="Helical" evidence="1">
    <location>
        <begin position="27"/>
        <end position="45"/>
    </location>
</feature>
<organism evidence="2 3">
    <name type="scientific">Methanobrevibacter olleyae</name>
    <dbReference type="NCBI Taxonomy" id="294671"/>
    <lineage>
        <taxon>Archaea</taxon>
        <taxon>Methanobacteriati</taxon>
        <taxon>Methanobacteriota</taxon>
        <taxon>Methanomada group</taxon>
        <taxon>Methanobacteria</taxon>
        <taxon>Methanobacteriales</taxon>
        <taxon>Methanobacteriaceae</taxon>
        <taxon>Methanobrevibacter</taxon>
    </lineage>
</organism>
<keyword evidence="1" id="KW-0472">Membrane</keyword>
<evidence type="ECO:0000313" key="3">
    <source>
        <dbReference type="Proteomes" id="UP000732619"/>
    </source>
</evidence>
<evidence type="ECO:0000256" key="1">
    <source>
        <dbReference type="SAM" id="Phobius"/>
    </source>
</evidence>
<keyword evidence="1" id="KW-0812">Transmembrane</keyword>
<dbReference type="InterPro" id="IPR019214">
    <property type="entry name" value="EhaC-like"/>
</dbReference>
<protein>
    <submittedName>
        <fullName evidence="2">DUF2109 domain-containing protein</fullName>
    </submittedName>
</protein>
<dbReference type="Proteomes" id="UP000732619">
    <property type="component" value="Unassembled WGS sequence"/>
</dbReference>
<proteinExistence type="predicted"/>